<keyword evidence="1" id="KW-0472">Membrane</keyword>
<keyword evidence="3" id="KW-1185">Reference proteome</keyword>
<accession>A0A3P7FX37</accession>
<dbReference type="OrthoDB" id="5912413at2759"/>
<evidence type="ECO:0000313" key="2">
    <source>
        <dbReference type="EMBL" id="VDM14942.1"/>
    </source>
</evidence>
<dbReference type="EMBL" id="UYWW01006831">
    <property type="protein sequence ID" value="VDM14942.1"/>
    <property type="molecule type" value="Genomic_DNA"/>
</dbReference>
<gene>
    <name evidence="2" type="ORF">WBA_LOCUS8328</name>
</gene>
<name>A0A3P7FX37_WUCBA</name>
<dbReference type="AlphaFoldDB" id="A0A3P7FX37"/>
<keyword evidence="1" id="KW-0812">Transmembrane</keyword>
<evidence type="ECO:0000313" key="3">
    <source>
        <dbReference type="Proteomes" id="UP000270924"/>
    </source>
</evidence>
<dbReference type="OMA" id="WQNIFED"/>
<protein>
    <submittedName>
        <fullName evidence="2">Uncharacterized protein</fullName>
    </submittedName>
</protein>
<organism evidence="2 3">
    <name type="scientific">Wuchereria bancrofti</name>
    <dbReference type="NCBI Taxonomy" id="6293"/>
    <lineage>
        <taxon>Eukaryota</taxon>
        <taxon>Metazoa</taxon>
        <taxon>Ecdysozoa</taxon>
        <taxon>Nematoda</taxon>
        <taxon>Chromadorea</taxon>
        <taxon>Rhabditida</taxon>
        <taxon>Spirurina</taxon>
        <taxon>Spiruromorpha</taxon>
        <taxon>Filarioidea</taxon>
        <taxon>Onchocercidae</taxon>
        <taxon>Wuchereria</taxon>
    </lineage>
</organism>
<proteinExistence type="predicted"/>
<evidence type="ECO:0000256" key="1">
    <source>
        <dbReference type="SAM" id="Phobius"/>
    </source>
</evidence>
<feature type="transmembrane region" description="Helical" evidence="1">
    <location>
        <begin position="68"/>
        <end position="88"/>
    </location>
</feature>
<sequence length="112" mass="13093">MSTTRYECVSNPDSLAINDETRVYNTEQIDDTALITTHNDNFDHIFVDNITWQNIFEDIRYSQLQQRFCTGIITSMICIMLILSVSLFSGFGKVIFDVITYQEKSRHGKEYY</sequence>
<dbReference type="Proteomes" id="UP000270924">
    <property type="component" value="Unassembled WGS sequence"/>
</dbReference>
<dbReference type="InParanoid" id="A0A3P7FX37"/>
<reference evidence="2 3" key="1">
    <citation type="submission" date="2018-11" db="EMBL/GenBank/DDBJ databases">
        <authorList>
            <consortium name="Pathogen Informatics"/>
        </authorList>
    </citation>
    <scope>NUCLEOTIDE SEQUENCE [LARGE SCALE GENOMIC DNA]</scope>
</reference>
<keyword evidence="1" id="KW-1133">Transmembrane helix</keyword>